<keyword evidence="5" id="KW-0732">Signal</keyword>
<dbReference type="CDD" id="cd00261">
    <property type="entry name" value="AAI_SS"/>
    <property type="match status" value="1"/>
</dbReference>
<keyword evidence="8" id="KW-1185">Reference proteome</keyword>
<evidence type="ECO:0000256" key="2">
    <source>
        <dbReference type="ARBA" id="ARBA00022761"/>
    </source>
</evidence>
<dbReference type="AlphaFoldDB" id="A0A067ECZ6"/>
<evidence type="ECO:0000256" key="1">
    <source>
        <dbReference type="ARBA" id="ARBA00008262"/>
    </source>
</evidence>
<evidence type="ECO:0000259" key="6">
    <source>
        <dbReference type="SMART" id="SM00499"/>
    </source>
</evidence>
<protein>
    <recommendedName>
        <fullName evidence="6">Bifunctional inhibitor/plant lipid transfer protein/seed storage helical domain-containing protein</fullName>
    </recommendedName>
</protein>
<gene>
    <name evidence="7" type="ORF">CISIN_1g046105mg</name>
</gene>
<reference evidence="7 8" key="1">
    <citation type="submission" date="2014-04" db="EMBL/GenBank/DDBJ databases">
        <authorList>
            <consortium name="International Citrus Genome Consortium"/>
            <person name="Gmitter F."/>
            <person name="Chen C."/>
            <person name="Farmerie W."/>
            <person name="Harkins T."/>
            <person name="Desany B."/>
            <person name="Mohiuddin M."/>
            <person name="Kodira C."/>
            <person name="Borodovsky M."/>
            <person name="Lomsadze A."/>
            <person name="Burns P."/>
            <person name="Jenkins J."/>
            <person name="Prochnik S."/>
            <person name="Shu S."/>
            <person name="Chapman J."/>
            <person name="Pitluck S."/>
            <person name="Schmutz J."/>
            <person name="Rokhsar D."/>
        </authorList>
    </citation>
    <scope>NUCLEOTIDE SEQUENCE</scope>
</reference>
<evidence type="ECO:0000313" key="7">
    <source>
        <dbReference type="EMBL" id="KDO52963.1"/>
    </source>
</evidence>
<keyword evidence="3" id="KW-0708">Seed storage protein</keyword>
<dbReference type="PaxDb" id="2711-XP_006475207.1"/>
<dbReference type="STRING" id="2711.A0A067ECZ6"/>
<comment type="similarity">
    <text evidence="1">Belongs to the 2S seed storage albumins family.</text>
</comment>
<feature type="chain" id="PRO_5001636247" description="Bifunctional inhibitor/plant lipid transfer protein/seed storage helical domain-containing protein" evidence="5">
    <location>
        <begin position="21"/>
        <end position="138"/>
    </location>
</feature>
<evidence type="ECO:0000256" key="4">
    <source>
        <dbReference type="ARBA" id="ARBA00023157"/>
    </source>
</evidence>
<dbReference type="PRINTS" id="PR00496">
    <property type="entry name" value="NAPIN"/>
</dbReference>
<dbReference type="Pfam" id="PF00234">
    <property type="entry name" value="Tryp_alpha_amyl"/>
    <property type="match status" value="1"/>
</dbReference>
<dbReference type="PANTHER" id="PTHR35496">
    <property type="entry name" value="2S SEED STORAGE PROTEIN 1-RELATED"/>
    <property type="match status" value="1"/>
</dbReference>
<dbReference type="Gene3D" id="1.10.110.10">
    <property type="entry name" value="Plant lipid-transfer and hydrophobic proteins"/>
    <property type="match status" value="1"/>
</dbReference>
<dbReference type="KEGG" id="cit:102627650"/>
<feature type="signal peptide" evidence="5">
    <location>
        <begin position="1"/>
        <end position="20"/>
    </location>
</feature>
<dbReference type="EMBL" id="KK785024">
    <property type="protein sequence ID" value="KDO52963.1"/>
    <property type="molecule type" value="Genomic_DNA"/>
</dbReference>
<evidence type="ECO:0000313" key="8">
    <source>
        <dbReference type="Proteomes" id="UP000027120"/>
    </source>
</evidence>
<dbReference type="eggNOG" id="ENOG502S7EV">
    <property type="taxonomic scope" value="Eukaryota"/>
</dbReference>
<dbReference type="Proteomes" id="UP000027120">
    <property type="component" value="Unassembled WGS sequence"/>
</dbReference>
<dbReference type="OrthoDB" id="1922883at2759"/>
<dbReference type="PANTHER" id="PTHR35496:SF20">
    <property type="entry name" value="2S SEED STORAGE PROTEIN 1-RELATED"/>
    <property type="match status" value="1"/>
</dbReference>
<accession>A0A067ECZ6</accession>
<evidence type="ECO:0000256" key="5">
    <source>
        <dbReference type="SAM" id="SignalP"/>
    </source>
</evidence>
<dbReference type="InterPro" id="IPR036312">
    <property type="entry name" value="Bifun_inhib/LTP/seed_sf"/>
</dbReference>
<dbReference type="SUPFAM" id="SSF47699">
    <property type="entry name" value="Bifunctional inhibitor/lipid-transfer protein/seed storage 2S albumin"/>
    <property type="match status" value="1"/>
</dbReference>
<proteinExistence type="inferred from homology"/>
<dbReference type="GO" id="GO:0045735">
    <property type="term" value="F:nutrient reservoir activity"/>
    <property type="evidence" value="ECO:0007669"/>
    <property type="project" value="UniProtKB-KW"/>
</dbReference>
<dbReference type="SMR" id="A0A067ECZ6"/>
<dbReference type="InterPro" id="IPR016140">
    <property type="entry name" value="Bifunc_inhib/LTP/seed_store"/>
</dbReference>
<dbReference type="InterPro" id="IPR000617">
    <property type="entry name" value="Napin/2SS/CON"/>
</dbReference>
<sequence length="138" mass="16180">MAKLALLLATFTLLFLIASASIYRTTVEVDEENPRGQSCQEQFQQQQQLRHCQMFLRQQSQGGAWDNQQQHLRECCRQLQQLETRCRCPGLEQAVRRQQQQGPFGEQQEMFETASEIPRMCQMQPLRGCDFRSLYTSF</sequence>
<keyword evidence="2" id="KW-0758">Storage protein</keyword>
<name>A0A067ECZ6_CITSI</name>
<evidence type="ECO:0000256" key="3">
    <source>
        <dbReference type="ARBA" id="ARBA00023129"/>
    </source>
</evidence>
<dbReference type="SMART" id="SM00499">
    <property type="entry name" value="AAI"/>
    <property type="match status" value="1"/>
</dbReference>
<keyword evidence="4" id="KW-1015">Disulfide bond</keyword>
<feature type="domain" description="Bifunctional inhibitor/plant lipid transfer protein/seed storage helical" evidence="6">
    <location>
        <begin position="39"/>
        <end position="129"/>
    </location>
</feature>
<organism evidence="7 8">
    <name type="scientific">Citrus sinensis</name>
    <name type="common">Sweet orange</name>
    <name type="synonym">Citrus aurantium var. sinensis</name>
    <dbReference type="NCBI Taxonomy" id="2711"/>
    <lineage>
        <taxon>Eukaryota</taxon>
        <taxon>Viridiplantae</taxon>
        <taxon>Streptophyta</taxon>
        <taxon>Embryophyta</taxon>
        <taxon>Tracheophyta</taxon>
        <taxon>Spermatophyta</taxon>
        <taxon>Magnoliopsida</taxon>
        <taxon>eudicotyledons</taxon>
        <taxon>Gunneridae</taxon>
        <taxon>Pentapetalae</taxon>
        <taxon>rosids</taxon>
        <taxon>malvids</taxon>
        <taxon>Sapindales</taxon>
        <taxon>Rutaceae</taxon>
        <taxon>Aurantioideae</taxon>
        <taxon>Citrus</taxon>
    </lineage>
</organism>